<dbReference type="Proteomes" id="UP001600888">
    <property type="component" value="Unassembled WGS sequence"/>
</dbReference>
<protein>
    <submittedName>
        <fullName evidence="1">Uncharacterized protein</fullName>
    </submittedName>
</protein>
<evidence type="ECO:0000313" key="2">
    <source>
        <dbReference type="Proteomes" id="UP001600888"/>
    </source>
</evidence>
<reference evidence="1 2" key="1">
    <citation type="submission" date="2024-03" db="EMBL/GenBank/DDBJ databases">
        <title>A high-quality draft genome sequence of Diaporthe vaccinii, a causative agent of upright dieback and viscid rot disease in cranberry plants.</title>
        <authorList>
            <person name="Sarrasin M."/>
            <person name="Lang B.F."/>
            <person name="Burger G."/>
        </authorList>
    </citation>
    <scope>NUCLEOTIDE SEQUENCE [LARGE SCALE GENOMIC DNA]</scope>
    <source>
        <strain evidence="1 2">IS7</strain>
    </source>
</reference>
<name>A0ABR4EU70_9PEZI</name>
<comment type="caution">
    <text evidence="1">The sequence shown here is derived from an EMBL/GenBank/DDBJ whole genome shotgun (WGS) entry which is preliminary data.</text>
</comment>
<accession>A0ABR4EU70</accession>
<organism evidence="1 2">
    <name type="scientific">Diaporthe vaccinii</name>
    <dbReference type="NCBI Taxonomy" id="105482"/>
    <lineage>
        <taxon>Eukaryota</taxon>
        <taxon>Fungi</taxon>
        <taxon>Dikarya</taxon>
        <taxon>Ascomycota</taxon>
        <taxon>Pezizomycotina</taxon>
        <taxon>Sordariomycetes</taxon>
        <taxon>Sordariomycetidae</taxon>
        <taxon>Diaporthales</taxon>
        <taxon>Diaporthaceae</taxon>
        <taxon>Diaporthe</taxon>
        <taxon>Diaporthe eres species complex</taxon>
    </lineage>
</organism>
<evidence type="ECO:0000313" key="1">
    <source>
        <dbReference type="EMBL" id="KAL2285991.1"/>
    </source>
</evidence>
<proteinExistence type="predicted"/>
<gene>
    <name evidence="1" type="ORF">FJTKL_07241</name>
</gene>
<sequence length="71" mass="8003">MVDKQVQRVETVVFCPHGRSVIDFDGSYGNLNLTPLATYRGERPQTPFNRTVAFISCKSCNCLFHARTLVP</sequence>
<keyword evidence="2" id="KW-1185">Reference proteome</keyword>
<dbReference type="EMBL" id="JBAWTH010000026">
    <property type="protein sequence ID" value="KAL2285991.1"/>
    <property type="molecule type" value="Genomic_DNA"/>
</dbReference>